<dbReference type="Proteomes" id="UP000667802">
    <property type="component" value="Unassembled WGS sequence"/>
</dbReference>
<proteinExistence type="predicted"/>
<keyword evidence="2" id="KW-1185">Reference proteome</keyword>
<protein>
    <submittedName>
        <fullName evidence="1">Uncharacterized protein</fullName>
    </submittedName>
</protein>
<dbReference type="AlphaFoldDB" id="A0AAP5I8P5"/>
<sequence length="70" mass="8127">MPFKKNHEYRWKPNGEIALDKSPLCLKLDPVLKAQIKSIPDWQEKLRGVLPRLVSEWSELGDSSESELHD</sequence>
<evidence type="ECO:0000313" key="2">
    <source>
        <dbReference type="Proteomes" id="UP000667802"/>
    </source>
</evidence>
<name>A0AAP5I8P5_9CYAN</name>
<comment type="caution">
    <text evidence="1">The sequence shown here is derived from an EMBL/GenBank/DDBJ whole genome shotgun (WGS) entry which is preliminary data.</text>
</comment>
<reference evidence="2" key="1">
    <citation type="journal article" date="2021" name="Science">
        <title>Hunting the eagle killer: A cyanobacterial neurotoxin causes vacuolar myelinopathy.</title>
        <authorList>
            <person name="Breinlinger S."/>
            <person name="Phillips T.J."/>
            <person name="Haram B.N."/>
            <person name="Mares J."/>
            <person name="Martinez Yerena J.A."/>
            <person name="Hrouzek P."/>
            <person name="Sobotka R."/>
            <person name="Henderson W.M."/>
            <person name="Schmieder P."/>
            <person name="Williams S.M."/>
            <person name="Lauderdale J.D."/>
            <person name="Wilde H.D."/>
            <person name="Gerrin W."/>
            <person name="Kust A."/>
            <person name="Washington J.W."/>
            <person name="Wagner C."/>
            <person name="Geier B."/>
            <person name="Liebeke M."/>
            <person name="Enke H."/>
            <person name="Niedermeyer T.H.J."/>
            <person name="Wilde S.B."/>
        </authorList>
    </citation>
    <scope>NUCLEOTIDE SEQUENCE [LARGE SCALE GENOMIC DNA]</scope>
    <source>
        <strain evidence="2">Thurmond2011</strain>
    </source>
</reference>
<organism evidence="1 2">
    <name type="scientific">Aetokthonos hydrillicola Thurmond2011</name>
    <dbReference type="NCBI Taxonomy" id="2712845"/>
    <lineage>
        <taxon>Bacteria</taxon>
        <taxon>Bacillati</taxon>
        <taxon>Cyanobacteriota</taxon>
        <taxon>Cyanophyceae</taxon>
        <taxon>Nostocales</taxon>
        <taxon>Hapalosiphonaceae</taxon>
        <taxon>Aetokthonos</taxon>
    </lineage>
</organism>
<evidence type="ECO:0000313" key="1">
    <source>
        <dbReference type="EMBL" id="MDR9896926.1"/>
    </source>
</evidence>
<gene>
    <name evidence="1" type="ORF">G7B40_020485</name>
</gene>
<dbReference type="EMBL" id="JAALHA020000010">
    <property type="protein sequence ID" value="MDR9896926.1"/>
    <property type="molecule type" value="Genomic_DNA"/>
</dbReference>
<dbReference type="RefSeq" id="WP_208344699.1">
    <property type="nucleotide sequence ID" value="NZ_CAWQFN010000529.1"/>
</dbReference>
<accession>A0AAP5I8P5</accession>